<reference evidence="3" key="1">
    <citation type="submission" date="2023-01" db="EMBL/GenBank/DDBJ databases">
        <authorList>
            <person name="Piombo E."/>
        </authorList>
    </citation>
    <scope>NUCLEOTIDE SEQUENCE</scope>
</reference>
<keyword evidence="4" id="KW-1185">Reference proteome</keyword>
<dbReference type="Pfam" id="PF12697">
    <property type="entry name" value="Abhydrolase_6"/>
    <property type="match status" value="1"/>
</dbReference>
<dbReference type="EMBL" id="CABFNP030001239">
    <property type="protein sequence ID" value="CAI6092825.1"/>
    <property type="molecule type" value="Genomic_DNA"/>
</dbReference>
<evidence type="ECO:0000256" key="1">
    <source>
        <dbReference type="SAM" id="Phobius"/>
    </source>
</evidence>
<dbReference type="SUPFAM" id="SSF53474">
    <property type="entry name" value="alpha/beta-Hydrolases"/>
    <property type="match status" value="1"/>
</dbReference>
<accession>A0AA35M9Z3</accession>
<sequence>MTSKPTFILVIGAWHTADTWGKVVSGLATHGYKATAVTLPTTLGSATASYTDDVAAVREAIVAETSQGRDVVVVVHSYGGAVGSSALKGLTKASSPDPGSGVVIGFFMIATGFMLTGAVFLDRVGGKPLPFWEEESDPGFALVCVPADDLFYHDLPKDEADYWVGRLQKHSTRAFTEGADISYAGWLEVPVWYLVTTADKALPAEAQRAFIKEAIDAGGNVTIREIETSHSPMLSKPDETVGFILEATAAFSKQKDAGRG</sequence>
<keyword evidence="1" id="KW-1133">Transmembrane helix</keyword>
<evidence type="ECO:0000313" key="3">
    <source>
        <dbReference type="EMBL" id="CAI6092825.1"/>
    </source>
</evidence>
<proteinExistence type="predicted"/>
<feature type="transmembrane region" description="Helical" evidence="1">
    <location>
        <begin position="102"/>
        <end position="121"/>
    </location>
</feature>
<evidence type="ECO:0000259" key="2">
    <source>
        <dbReference type="Pfam" id="PF12697"/>
    </source>
</evidence>
<gene>
    <name evidence="3" type="ORF">CCHLO57077_00007333</name>
</gene>
<dbReference type="PANTHER" id="PTHR37017:SF3">
    <property type="entry name" value="AB HYDROLASE-1 DOMAIN-CONTAINING PROTEIN"/>
    <property type="match status" value="1"/>
</dbReference>
<keyword evidence="1" id="KW-0812">Transmembrane</keyword>
<feature type="domain" description="AB hydrolase-1" evidence="2">
    <location>
        <begin position="12"/>
        <end position="241"/>
    </location>
</feature>
<protein>
    <recommendedName>
        <fullName evidence="2">AB hydrolase-1 domain-containing protein</fullName>
    </recommendedName>
</protein>
<dbReference type="PANTHER" id="PTHR37017">
    <property type="entry name" value="AB HYDROLASE-1 DOMAIN-CONTAINING PROTEIN-RELATED"/>
    <property type="match status" value="1"/>
</dbReference>
<name>A0AA35M9Z3_9HYPO</name>
<organism evidence="3 4">
    <name type="scientific">Clonostachys chloroleuca</name>
    <dbReference type="NCBI Taxonomy" id="1926264"/>
    <lineage>
        <taxon>Eukaryota</taxon>
        <taxon>Fungi</taxon>
        <taxon>Dikarya</taxon>
        <taxon>Ascomycota</taxon>
        <taxon>Pezizomycotina</taxon>
        <taxon>Sordariomycetes</taxon>
        <taxon>Hypocreomycetidae</taxon>
        <taxon>Hypocreales</taxon>
        <taxon>Bionectriaceae</taxon>
        <taxon>Clonostachys</taxon>
    </lineage>
</organism>
<dbReference type="Gene3D" id="3.40.50.1820">
    <property type="entry name" value="alpha/beta hydrolase"/>
    <property type="match status" value="1"/>
</dbReference>
<keyword evidence="1" id="KW-0472">Membrane</keyword>
<comment type="caution">
    <text evidence="3">The sequence shown here is derived from an EMBL/GenBank/DDBJ whole genome shotgun (WGS) entry which is preliminary data.</text>
</comment>
<evidence type="ECO:0000313" key="4">
    <source>
        <dbReference type="Proteomes" id="UP001160390"/>
    </source>
</evidence>
<dbReference type="AlphaFoldDB" id="A0AA35M9Z3"/>
<dbReference type="Proteomes" id="UP001160390">
    <property type="component" value="Unassembled WGS sequence"/>
</dbReference>
<dbReference type="InterPro" id="IPR029058">
    <property type="entry name" value="AB_hydrolase_fold"/>
</dbReference>
<dbReference type="InterPro" id="IPR000073">
    <property type="entry name" value="AB_hydrolase_1"/>
</dbReference>
<dbReference type="InterPro" id="IPR052897">
    <property type="entry name" value="Sec-Metab_Biosynth_Hydrolase"/>
</dbReference>